<accession>A0A235FBC0</accession>
<dbReference type="OrthoDB" id="2379721at2"/>
<evidence type="ECO:0000259" key="2">
    <source>
        <dbReference type="PROSITE" id="PS50801"/>
    </source>
</evidence>
<gene>
    <name evidence="3" type="ORF">CGZ90_01520</name>
</gene>
<comment type="caution">
    <text evidence="3">The sequence shown here is derived from an EMBL/GenBank/DDBJ whole genome shotgun (WGS) entry which is preliminary data.</text>
</comment>
<keyword evidence="4" id="KW-1185">Reference proteome</keyword>
<evidence type="ECO:0000256" key="1">
    <source>
        <dbReference type="ARBA" id="ARBA00022553"/>
    </source>
</evidence>
<dbReference type="RefSeq" id="WP_094250569.1">
    <property type="nucleotide sequence ID" value="NZ_JBHLXL010000001.1"/>
</dbReference>
<dbReference type="Proteomes" id="UP000215059">
    <property type="component" value="Unassembled WGS sequence"/>
</dbReference>
<dbReference type="PANTHER" id="PTHR33745">
    <property type="entry name" value="RSBT ANTAGONIST PROTEIN RSBS-RELATED"/>
    <property type="match status" value="1"/>
</dbReference>
<dbReference type="Pfam" id="PF01740">
    <property type="entry name" value="STAS"/>
    <property type="match status" value="1"/>
</dbReference>
<dbReference type="CDD" id="cd07041">
    <property type="entry name" value="STAS_RsbR_RsbS_like"/>
    <property type="match status" value="1"/>
</dbReference>
<dbReference type="InterPro" id="IPR002645">
    <property type="entry name" value="STAS_dom"/>
</dbReference>
<protein>
    <submittedName>
        <fullName evidence="3">Anti-anti-sigma factor</fullName>
    </submittedName>
</protein>
<name>A0A235FBC0_9BACL</name>
<dbReference type="SUPFAM" id="SSF52091">
    <property type="entry name" value="SpoIIaa-like"/>
    <property type="match status" value="1"/>
</dbReference>
<dbReference type="PROSITE" id="PS50801">
    <property type="entry name" value="STAS"/>
    <property type="match status" value="1"/>
</dbReference>
<dbReference type="EMBL" id="NOII01000001">
    <property type="protein sequence ID" value="OYD58608.1"/>
    <property type="molecule type" value="Genomic_DNA"/>
</dbReference>
<organism evidence="3 4">
    <name type="scientific">Fictibacillus aquaticus</name>
    <dbReference type="NCBI Taxonomy" id="2021314"/>
    <lineage>
        <taxon>Bacteria</taxon>
        <taxon>Bacillati</taxon>
        <taxon>Bacillota</taxon>
        <taxon>Bacilli</taxon>
        <taxon>Bacillales</taxon>
        <taxon>Fictibacillaceae</taxon>
        <taxon>Fictibacillus</taxon>
    </lineage>
</organism>
<evidence type="ECO:0000313" key="4">
    <source>
        <dbReference type="Proteomes" id="UP000215059"/>
    </source>
</evidence>
<dbReference type="PANTHER" id="PTHR33745:SF3">
    <property type="entry name" value="RSBT CO-ANTAGONIST PROTEIN RSBRC"/>
    <property type="match status" value="1"/>
</dbReference>
<dbReference type="AlphaFoldDB" id="A0A235FBC0"/>
<proteinExistence type="predicted"/>
<dbReference type="InterPro" id="IPR036513">
    <property type="entry name" value="STAS_dom_sf"/>
</dbReference>
<dbReference type="InterPro" id="IPR051932">
    <property type="entry name" value="Bact_StressResp_Reg"/>
</dbReference>
<keyword evidence="1" id="KW-0597">Phosphoprotein</keyword>
<dbReference type="Gene3D" id="3.30.750.24">
    <property type="entry name" value="STAS domain"/>
    <property type="match status" value="1"/>
</dbReference>
<sequence>MGSIIEKDYIEFFTNNKDEFQESLLKEALNVREKIEEILLIGNIDLLSNAHKVVKYALEGNEEQIELFAQKEGISWASHSLTLSFKLEWVQAIRRTMWKYLQQLDQENVINMNNERFFELEKRINVSVDIFLNAFFLSYSEYKDQLIESQRALVENLSVPIIPITSRVCVLPLIGQIDSYRSNTIEEKVLLEISRLRIGTLVIDLSGIAHMETDVIQHMMKIIDGANMMGCECVITGLRPEIVRSVTGIGLSFDHKARTKATLQQALEDYLVSQ</sequence>
<reference evidence="3 4" key="1">
    <citation type="submission" date="2017-07" db="EMBL/GenBank/DDBJ databases">
        <title>Fictibacillus sp. nov. GDSW-R2A3 Genome sequencing and assembly.</title>
        <authorList>
            <person name="Mayilraj S."/>
        </authorList>
    </citation>
    <scope>NUCLEOTIDE SEQUENCE [LARGE SCALE GENOMIC DNA]</scope>
    <source>
        <strain evidence="3 4">GDSW-R2A3</strain>
    </source>
</reference>
<evidence type="ECO:0000313" key="3">
    <source>
        <dbReference type="EMBL" id="OYD58608.1"/>
    </source>
</evidence>
<feature type="domain" description="STAS" evidence="2">
    <location>
        <begin position="158"/>
        <end position="270"/>
    </location>
</feature>